<dbReference type="Pfam" id="PF00534">
    <property type="entry name" value="Glycos_transf_1"/>
    <property type="match status" value="1"/>
</dbReference>
<accession>A0A8J7WH45</accession>
<feature type="domain" description="Glycosyl transferase family 1" evidence="3">
    <location>
        <begin position="180"/>
        <end position="354"/>
    </location>
</feature>
<dbReference type="Proteomes" id="UP000677913">
    <property type="component" value="Unassembled WGS sequence"/>
</dbReference>
<gene>
    <name evidence="4" type="ORF">KGA66_03180</name>
</gene>
<comment type="caution">
    <text evidence="4">The sequence shown here is derived from an EMBL/GenBank/DDBJ whole genome shotgun (WGS) entry which is preliminary data.</text>
</comment>
<sequence length="408" mass="44933">MHILITAVGKRTEHWTDLFKALTDQGDVTITVLAADVSRLTAEAFAQLAGRQEKFCFHLAPHLLGEDRTGHMASVMFRPGSARTIRRTHPDVVHVIGEASYLSTRQAIRLRDRHWPRVPVTLYAAQNVVMRLPFPFPILERRSYNAIAHALPITPSALQVLRSKGYRGPATIVPLGVDTELFRPKPGGEPRPFTVGFVGRLEPHKGIGDLLRATKALDCHLLVVGEGSLRGEIEQAAALRPGRVELEKWADHTELPALLSRMDVLALPSREVIQRNLVPWIGIPLREQFGRVLVEAMACAIPVVGSDTGDIPHVIGPAGHIFAAGDHVALAERLARIRDDRAHASKLAQTARERATTEFSWSHIAESLCGVWRELARPDAALRTNRPGFTHEPGYSPANSAPPKENAR</sequence>
<keyword evidence="5" id="KW-1185">Reference proteome</keyword>
<dbReference type="RefSeq" id="WP_211464286.1">
    <property type="nucleotide sequence ID" value="NZ_JAGSXH010000006.1"/>
</dbReference>
<evidence type="ECO:0000256" key="2">
    <source>
        <dbReference type="SAM" id="MobiDB-lite"/>
    </source>
</evidence>
<evidence type="ECO:0000259" key="3">
    <source>
        <dbReference type="Pfam" id="PF00534"/>
    </source>
</evidence>
<reference evidence="4" key="1">
    <citation type="submission" date="2021-04" db="EMBL/GenBank/DDBJ databases">
        <title>Genome based classification of Actinospica acidithermotolerans sp. nov., an actinobacterium isolated from an Indonesian hot spring.</title>
        <authorList>
            <person name="Kusuma A.B."/>
            <person name="Putra K.E."/>
            <person name="Nafisah S."/>
            <person name="Loh J."/>
            <person name="Nouioui I."/>
            <person name="Goodfellow M."/>
        </authorList>
    </citation>
    <scope>NUCLEOTIDE SEQUENCE</scope>
    <source>
        <strain evidence="4">DSM 45618</strain>
    </source>
</reference>
<dbReference type="EMBL" id="JAGSXH010000006">
    <property type="protein sequence ID" value="MBS2962036.1"/>
    <property type="molecule type" value="Genomic_DNA"/>
</dbReference>
<dbReference type="CDD" id="cd03801">
    <property type="entry name" value="GT4_PimA-like"/>
    <property type="match status" value="1"/>
</dbReference>
<organism evidence="4 5">
    <name type="scientific">Actinocrinis puniceicyclus</name>
    <dbReference type="NCBI Taxonomy" id="977794"/>
    <lineage>
        <taxon>Bacteria</taxon>
        <taxon>Bacillati</taxon>
        <taxon>Actinomycetota</taxon>
        <taxon>Actinomycetes</taxon>
        <taxon>Catenulisporales</taxon>
        <taxon>Actinospicaceae</taxon>
        <taxon>Actinocrinis</taxon>
    </lineage>
</organism>
<dbReference type="SUPFAM" id="SSF53756">
    <property type="entry name" value="UDP-Glycosyltransferase/glycogen phosphorylase"/>
    <property type="match status" value="1"/>
</dbReference>
<evidence type="ECO:0000256" key="1">
    <source>
        <dbReference type="ARBA" id="ARBA00022679"/>
    </source>
</evidence>
<dbReference type="PANTHER" id="PTHR45947">
    <property type="entry name" value="SULFOQUINOVOSYL TRANSFERASE SQD2"/>
    <property type="match status" value="1"/>
</dbReference>
<dbReference type="GO" id="GO:0016757">
    <property type="term" value="F:glycosyltransferase activity"/>
    <property type="evidence" value="ECO:0007669"/>
    <property type="project" value="InterPro"/>
</dbReference>
<evidence type="ECO:0000313" key="4">
    <source>
        <dbReference type="EMBL" id="MBS2962036.1"/>
    </source>
</evidence>
<dbReference type="Gene3D" id="3.40.50.2000">
    <property type="entry name" value="Glycogen Phosphorylase B"/>
    <property type="match status" value="2"/>
</dbReference>
<evidence type="ECO:0000313" key="5">
    <source>
        <dbReference type="Proteomes" id="UP000677913"/>
    </source>
</evidence>
<dbReference type="AlphaFoldDB" id="A0A8J7WH45"/>
<dbReference type="InterPro" id="IPR050194">
    <property type="entry name" value="Glycosyltransferase_grp1"/>
</dbReference>
<dbReference type="InterPro" id="IPR001296">
    <property type="entry name" value="Glyco_trans_1"/>
</dbReference>
<dbReference type="PANTHER" id="PTHR45947:SF3">
    <property type="entry name" value="SULFOQUINOVOSYL TRANSFERASE SQD2"/>
    <property type="match status" value="1"/>
</dbReference>
<keyword evidence="1" id="KW-0808">Transferase</keyword>
<feature type="region of interest" description="Disordered" evidence="2">
    <location>
        <begin position="384"/>
        <end position="408"/>
    </location>
</feature>
<name>A0A8J7WH45_9ACTN</name>
<proteinExistence type="predicted"/>
<protein>
    <submittedName>
        <fullName evidence="4">Glycosyltransferase family 4 protein</fullName>
    </submittedName>
</protein>